<sequence length="123" mass="14147">MLIHSTKRETSFLSAKLFIKQIMRSTYHDELSSKINTKYGKNDCLLHVLDKPRWEAMAAFLLFTGHDCLAAHMYHIGILTEAACLLCEKRSKPMNKYHLRTCGALQGDIESSRYWEARGLLGR</sequence>
<evidence type="ECO:0000313" key="2">
    <source>
        <dbReference type="Proteomes" id="UP000887013"/>
    </source>
</evidence>
<protein>
    <submittedName>
        <fullName evidence="1">Uncharacterized protein</fullName>
    </submittedName>
</protein>
<reference evidence="1" key="1">
    <citation type="submission" date="2020-08" db="EMBL/GenBank/DDBJ databases">
        <title>Multicomponent nature underlies the extraordinary mechanical properties of spider dragline silk.</title>
        <authorList>
            <person name="Kono N."/>
            <person name="Nakamura H."/>
            <person name="Mori M."/>
            <person name="Yoshida Y."/>
            <person name="Ohtoshi R."/>
            <person name="Malay A.D."/>
            <person name="Moran D.A.P."/>
            <person name="Tomita M."/>
            <person name="Numata K."/>
            <person name="Arakawa K."/>
        </authorList>
    </citation>
    <scope>NUCLEOTIDE SEQUENCE</scope>
</reference>
<dbReference type="EMBL" id="BMAW01019401">
    <property type="protein sequence ID" value="GFT63187.1"/>
    <property type="molecule type" value="Genomic_DNA"/>
</dbReference>
<accession>A0A8X6TZ78</accession>
<gene>
    <name evidence="1" type="primary">AVEN_4846_1</name>
    <name evidence="1" type="ORF">NPIL_434621</name>
</gene>
<proteinExistence type="predicted"/>
<dbReference type="OrthoDB" id="6429785at2759"/>
<organism evidence="1 2">
    <name type="scientific">Nephila pilipes</name>
    <name type="common">Giant wood spider</name>
    <name type="synonym">Nephila maculata</name>
    <dbReference type="NCBI Taxonomy" id="299642"/>
    <lineage>
        <taxon>Eukaryota</taxon>
        <taxon>Metazoa</taxon>
        <taxon>Ecdysozoa</taxon>
        <taxon>Arthropoda</taxon>
        <taxon>Chelicerata</taxon>
        <taxon>Arachnida</taxon>
        <taxon>Araneae</taxon>
        <taxon>Araneomorphae</taxon>
        <taxon>Entelegynae</taxon>
        <taxon>Araneoidea</taxon>
        <taxon>Nephilidae</taxon>
        <taxon>Nephila</taxon>
    </lineage>
</organism>
<keyword evidence="2" id="KW-1185">Reference proteome</keyword>
<dbReference type="AlphaFoldDB" id="A0A8X6TZ78"/>
<dbReference type="Proteomes" id="UP000887013">
    <property type="component" value="Unassembled WGS sequence"/>
</dbReference>
<comment type="caution">
    <text evidence="1">The sequence shown here is derived from an EMBL/GenBank/DDBJ whole genome shotgun (WGS) entry which is preliminary data.</text>
</comment>
<evidence type="ECO:0000313" key="1">
    <source>
        <dbReference type="EMBL" id="GFT63187.1"/>
    </source>
</evidence>
<name>A0A8X6TZ78_NEPPI</name>